<dbReference type="InterPro" id="IPR003710">
    <property type="entry name" value="ApbA"/>
</dbReference>
<dbReference type="EC" id="1.1.1.169" evidence="4 11"/>
<organism evidence="14 15">
    <name type="scientific">Halalkalibacter wakoensis JCM 9140</name>
    <dbReference type="NCBI Taxonomy" id="1236970"/>
    <lineage>
        <taxon>Bacteria</taxon>
        <taxon>Bacillati</taxon>
        <taxon>Bacillota</taxon>
        <taxon>Bacilli</taxon>
        <taxon>Bacillales</taxon>
        <taxon>Bacillaceae</taxon>
        <taxon>Halalkalibacter</taxon>
    </lineage>
</organism>
<dbReference type="GO" id="GO:0050661">
    <property type="term" value="F:NADP binding"/>
    <property type="evidence" value="ECO:0007669"/>
    <property type="project" value="TreeGrafter"/>
</dbReference>
<dbReference type="GO" id="GO:0005737">
    <property type="term" value="C:cytoplasm"/>
    <property type="evidence" value="ECO:0007669"/>
    <property type="project" value="TreeGrafter"/>
</dbReference>
<dbReference type="InterPro" id="IPR050838">
    <property type="entry name" value="Ketopantoate_reductase"/>
</dbReference>
<sequence length="329" mass="37175">MEECGTIFIKKQGARQVKYVIIGSGSIGMLLSSYLAQQTNSLLLATHRNIQANQIEQKGLHLVHTDKITKVQHVRTSSCSALLKNNLTDIETIDVMIIAVKSHQVKQVLEDLKGIEHKVASILFLQNGMGHTEMFHDISIPEVAVGVVEHGAMRTNDWTVYHTGVGRLRWSYVQAGKKVIETAFSPLRLNEFPILQEKNWIPLLHSKLIVNACVNPLTALLMVKNGQLLENKYYLNMMSQVFDEACTVLETSEKDQMWEYVRDVCQKTSSNSSSMLLDFEKKRKTEIDSILGYLLRQAANKKIHAPIIAYLHDAIKGKEVEFREGEVES</sequence>
<comment type="pathway">
    <text evidence="2 11">Cofactor biosynthesis; (R)-pantothenate biosynthesis; (R)-pantoate from 3-methyl-2-oxobutanoate: step 2/2.</text>
</comment>
<dbReference type="PANTHER" id="PTHR43765">
    <property type="entry name" value="2-DEHYDROPANTOATE 2-REDUCTASE-RELATED"/>
    <property type="match status" value="1"/>
</dbReference>
<feature type="domain" description="Ketopantoate reductase N-terminal" evidence="12">
    <location>
        <begin position="20"/>
        <end position="172"/>
    </location>
</feature>
<evidence type="ECO:0000256" key="3">
    <source>
        <dbReference type="ARBA" id="ARBA00007870"/>
    </source>
</evidence>
<comment type="similarity">
    <text evidence="3 11">Belongs to the ketopantoate reductase family.</text>
</comment>
<dbReference type="Pfam" id="PF08546">
    <property type="entry name" value="ApbA_C"/>
    <property type="match status" value="1"/>
</dbReference>
<dbReference type="GO" id="GO:0008677">
    <property type="term" value="F:2-dehydropantoate 2-reductase activity"/>
    <property type="evidence" value="ECO:0007669"/>
    <property type="project" value="UniProtKB-EC"/>
</dbReference>
<keyword evidence="7 11" id="KW-0521">NADP</keyword>
<dbReference type="Gene3D" id="1.10.1040.10">
    <property type="entry name" value="N-(1-d-carboxylethyl)-l-norvaline Dehydrogenase, domain 2"/>
    <property type="match status" value="1"/>
</dbReference>
<dbReference type="UniPathway" id="UPA00028">
    <property type="reaction ID" value="UER00004"/>
</dbReference>
<dbReference type="GO" id="GO:0015940">
    <property type="term" value="P:pantothenate biosynthetic process"/>
    <property type="evidence" value="ECO:0007669"/>
    <property type="project" value="UniProtKB-UniPathway"/>
</dbReference>
<dbReference type="InterPro" id="IPR036291">
    <property type="entry name" value="NAD(P)-bd_dom_sf"/>
</dbReference>
<dbReference type="Pfam" id="PF02558">
    <property type="entry name" value="ApbA"/>
    <property type="match status" value="1"/>
</dbReference>
<dbReference type="InterPro" id="IPR013332">
    <property type="entry name" value="KPR_N"/>
</dbReference>
<comment type="caution">
    <text evidence="14">The sequence shown here is derived from an EMBL/GenBank/DDBJ whole genome shotgun (WGS) entry which is preliminary data.</text>
</comment>
<dbReference type="EMBL" id="BAUT01000001">
    <property type="protein sequence ID" value="GAE24138.1"/>
    <property type="molecule type" value="Genomic_DNA"/>
</dbReference>
<evidence type="ECO:0000259" key="13">
    <source>
        <dbReference type="Pfam" id="PF08546"/>
    </source>
</evidence>
<dbReference type="InterPro" id="IPR008927">
    <property type="entry name" value="6-PGluconate_DH-like_C_sf"/>
</dbReference>
<name>W4PXD6_9BACI</name>
<evidence type="ECO:0000313" key="15">
    <source>
        <dbReference type="Proteomes" id="UP000018890"/>
    </source>
</evidence>
<protein>
    <recommendedName>
        <fullName evidence="5 11">2-dehydropantoate 2-reductase</fullName>
        <ecNumber evidence="4 11">1.1.1.169</ecNumber>
    </recommendedName>
    <alternativeName>
        <fullName evidence="9 11">Ketopantoate reductase</fullName>
    </alternativeName>
</protein>
<evidence type="ECO:0000256" key="10">
    <source>
        <dbReference type="ARBA" id="ARBA00048793"/>
    </source>
</evidence>
<dbReference type="InterPro" id="IPR013328">
    <property type="entry name" value="6PGD_dom2"/>
</dbReference>
<evidence type="ECO:0000256" key="5">
    <source>
        <dbReference type="ARBA" id="ARBA00019465"/>
    </source>
</evidence>
<feature type="domain" description="Ketopantoate reductase C-terminal" evidence="13">
    <location>
        <begin position="202"/>
        <end position="319"/>
    </location>
</feature>
<evidence type="ECO:0000256" key="8">
    <source>
        <dbReference type="ARBA" id="ARBA00023002"/>
    </source>
</evidence>
<comment type="function">
    <text evidence="1 11">Catalyzes the NADPH-dependent reduction of ketopantoate into pantoic acid.</text>
</comment>
<dbReference type="SUPFAM" id="SSF51735">
    <property type="entry name" value="NAD(P)-binding Rossmann-fold domains"/>
    <property type="match status" value="1"/>
</dbReference>
<dbReference type="STRING" id="1236970.JCM9140_47"/>
<evidence type="ECO:0000259" key="12">
    <source>
        <dbReference type="Pfam" id="PF02558"/>
    </source>
</evidence>
<keyword evidence="6 11" id="KW-0566">Pantothenate biosynthesis</keyword>
<dbReference type="SUPFAM" id="SSF48179">
    <property type="entry name" value="6-phosphogluconate dehydrogenase C-terminal domain-like"/>
    <property type="match status" value="1"/>
</dbReference>
<evidence type="ECO:0000256" key="4">
    <source>
        <dbReference type="ARBA" id="ARBA00013014"/>
    </source>
</evidence>
<keyword evidence="8 11" id="KW-0560">Oxidoreductase</keyword>
<dbReference type="InterPro" id="IPR013752">
    <property type="entry name" value="KPA_reductase"/>
</dbReference>
<proteinExistence type="inferred from homology"/>
<evidence type="ECO:0000256" key="11">
    <source>
        <dbReference type="RuleBase" id="RU362068"/>
    </source>
</evidence>
<dbReference type="AlphaFoldDB" id="W4PXD6"/>
<gene>
    <name evidence="14" type="ORF">JCM9140_47</name>
</gene>
<dbReference type="Gene3D" id="3.40.50.720">
    <property type="entry name" value="NAD(P)-binding Rossmann-like Domain"/>
    <property type="match status" value="1"/>
</dbReference>
<dbReference type="PANTHER" id="PTHR43765:SF2">
    <property type="entry name" value="2-DEHYDROPANTOATE 2-REDUCTASE"/>
    <property type="match status" value="1"/>
</dbReference>
<comment type="catalytic activity">
    <reaction evidence="10 11">
        <text>(R)-pantoate + NADP(+) = 2-dehydropantoate + NADPH + H(+)</text>
        <dbReference type="Rhea" id="RHEA:16233"/>
        <dbReference type="ChEBI" id="CHEBI:11561"/>
        <dbReference type="ChEBI" id="CHEBI:15378"/>
        <dbReference type="ChEBI" id="CHEBI:15980"/>
        <dbReference type="ChEBI" id="CHEBI:57783"/>
        <dbReference type="ChEBI" id="CHEBI:58349"/>
        <dbReference type="EC" id="1.1.1.169"/>
    </reaction>
</comment>
<evidence type="ECO:0000256" key="9">
    <source>
        <dbReference type="ARBA" id="ARBA00032024"/>
    </source>
</evidence>
<keyword evidence="15" id="KW-1185">Reference proteome</keyword>
<evidence type="ECO:0000256" key="1">
    <source>
        <dbReference type="ARBA" id="ARBA00002919"/>
    </source>
</evidence>
<evidence type="ECO:0000256" key="7">
    <source>
        <dbReference type="ARBA" id="ARBA00022857"/>
    </source>
</evidence>
<reference evidence="14" key="1">
    <citation type="journal article" date="2014" name="Genome Announc.">
        <title>Draft Genome Sequences of Three Alkaliphilic Bacillus Strains, Bacillus wakoensis JCM 9140T, Bacillus akibai JCM 9157T, and Bacillus hemicellulosilyticus JCM 9152T.</title>
        <authorList>
            <person name="Yuki M."/>
            <person name="Oshima K."/>
            <person name="Suda W."/>
            <person name="Oshida Y."/>
            <person name="Kitamura K."/>
            <person name="Iida T."/>
            <person name="Hattori M."/>
            <person name="Ohkuma M."/>
        </authorList>
    </citation>
    <scope>NUCLEOTIDE SEQUENCE [LARGE SCALE GENOMIC DNA]</scope>
    <source>
        <strain evidence="14">JCM 9140</strain>
    </source>
</reference>
<evidence type="ECO:0000256" key="2">
    <source>
        <dbReference type="ARBA" id="ARBA00004994"/>
    </source>
</evidence>
<dbReference type="Proteomes" id="UP000018890">
    <property type="component" value="Unassembled WGS sequence"/>
</dbReference>
<accession>W4PXD6</accession>
<evidence type="ECO:0000313" key="14">
    <source>
        <dbReference type="EMBL" id="GAE24138.1"/>
    </source>
</evidence>
<dbReference type="NCBIfam" id="TIGR00745">
    <property type="entry name" value="apbA_panE"/>
    <property type="match status" value="1"/>
</dbReference>
<dbReference type="NCBIfam" id="NF005093">
    <property type="entry name" value="PRK06522.2-4"/>
    <property type="match status" value="1"/>
</dbReference>
<evidence type="ECO:0000256" key="6">
    <source>
        <dbReference type="ARBA" id="ARBA00022655"/>
    </source>
</evidence>